<protein>
    <submittedName>
        <fullName evidence="1">Uncharacterized protein</fullName>
    </submittedName>
</protein>
<reference evidence="1 2" key="1">
    <citation type="submission" date="2016-10" db="EMBL/GenBank/DDBJ databases">
        <authorList>
            <person name="Varghese N."/>
            <person name="Submissions S."/>
        </authorList>
    </citation>
    <scope>NUCLEOTIDE SEQUENCE [LARGE SCALE GENOMIC DNA]</scope>
    <source>
        <strain evidence="1 2">CGMCC 1.6497</strain>
    </source>
</reference>
<comment type="caution">
    <text evidence="1">The sequence shown here is derived from an EMBL/GenBank/DDBJ whole genome shotgun (WGS) entry which is preliminary data.</text>
</comment>
<dbReference type="EMBL" id="FNJC01000004">
    <property type="protein sequence ID" value="SDP40154.1"/>
    <property type="molecule type" value="Genomic_DNA"/>
</dbReference>
<sequence length="89" mass="9788">MTTVNLAVVARHLNQLEAAFGNENAFVKAFTAMKADADMKAPEAKRLAREFAKQTARSKTKAFAAIWSRHHSLMRARAKNAALFARTAA</sequence>
<name>A0A1H0SEK8_9HYPH</name>
<dbReference type="Proteomes" id="UP000198795">
    <property type="component" value="Unassembled WGS sequence"/>
</dbReference>
<keyword evidence="2" id="KW-1185">Reference proteome</keyword>
<evidence type="ECO:0000313" key="2">
    <source>
        <dbReference type="Proteomes" id="UP000198795"/>
    </source>
</evidence>
<proteinExistence type="predicted"/>
<accession>A0A1H0SEK8</accession>
<evidence type="ECO:0000313" key="1">
    <source>
        <dbReference type="EMBL" id="SDP40154.1"/>
    </source>
</evidence>
<dbReference type="RefSeq" id="WP_090229660.1">
    <property type="nucleotide sequence ID" value="NZ_FNJC01000004.1"/>
</dbReference>
<gene>
    <name evidence="1" type="ORF">SAMN04488061_2863</name>
</gene>
<organism evidence="1 2">
    <name type="scientific">Filomicrobium insigne</name>
    <dbReference type="NCBI Taxonomy" id="418854"/>
    <lineage>
        <taxon>Bacteria</taxon>
        <taxon>Pseudomonadati</taxon>
        <taxon>Pseudomonadota</taxon>
        <taxon>Alphaproteobacteria</taxon>
        <taxon>Hyphomicrobiales</taxon>
        <taxon>Hyphomicrobiaceae</taxon>
        <taxon>Filomicrobium</taxon>
    </lineage>
</organism>